<dbReference type="Gene3D" id="3.40.50.2000">
    <property type="entry name" value="Glycogen Phosphorylase B"/>
    <property type="match status" value="1"/>
</dbReference>
<dbReference type="AlphaFoldDB" id="A0A0A3JHL8"/>
<organism evidence="1 2">
    <name type="scientific">Lysinibacillus odysseyi 34hs-1 = NBRC 100172</name>
    <dbReference type="NCBI Taxonomy" id="1220589"/>
    <lineage>
        <taxon>Bacteria</taxon>
        <taxon>Bacillati</taxon>
        <taxon>Bacillota</taxon>
        <taxon>Bacilli</taxon>
        <taxon>Bacillales</taxon>
        <taxon>Bacillaceae</taxon>
        <taxon>Lysinibacillus</taxon>
    </lineage>
</organism>
<gene>
    <name evidence="1" type="ORF">CD32_06345</name>
</gene>
<dbReference type="RefSeq" id="WP_036152467.1">
    <property type="nucleotide sequence ID" value="NZ_AVCX01000014.1"/>
</dbReference>
<comment type="caution">
    <text evidence="1">The sequence shown here is derived from an EMBL/GenBank/DDBJ whole genome shotgun (WGS) entry which is preliminary data.</text>
</comment>
<sequence>MMRLALICPSNRLYMPYVKNYEHILLEQKIDYDIINWDRFHMEGIDNNTYRDRKTGHQRSFFDYAGYKRFIVERLKRQSYDKVIVFGLQLTFFLRDILLEGFKGNFIVDVRDYNKILRFLDMDKIIAFSNHVVLSSSGYKIWLPESDKYAINHNTQITSITEMGPAQNITGKEKICLNTIGATRDLKINKKLLYKLRNNDGFQLNYYGEGEINGQLEKYIKENHIYNVSVTGRYYAEEEALFYKNSDLVNVFRLNDSINNRTALPNRLYNAALYGKPLITLKGSYLAEQISFYQLGLTADTLDNIDQVINDYVKNFDLAAYQKGRTAFFSKVLEENAIFKNRLIEFLCRQYSQQH</sequence>
<dbReference type="Proteomes" id="UP000030437">
    <property type="component" value="Unassembled WGS sequence"/>
</dbReference>
<dbReference type="eggNOG" id="COG0438">
    <property type="taxonomic scope" value="Bacteria"/>
</dbReference>
<reference evidence="1 2" key="1">
    <citation type="submission" date="2014-02" db="EMBL/GenBank/DDBJ databases">
        <title>Draft genome sequence of Lysinibacillus odysseyi NBRC 100172.</title>
        <authorList>
            <person name="Zhang F."/>
            <person name="Wang G."/>
            <person name="Zhang L."/>
        </authorList>
    </citation>
    <scope>NUCLEOTIDE SEQUENCE [LARGE SCALE GENOMIC DNA]</scope>
    <source>
        <strain evidence="1 2">NBRC 100172</strain>
    </source>
</reference>
<keyword evidence="2" id="KW-1185">Reference proteome</keyword>
<evidence type="ECO:0000313" key="1">
    <source>
        <dbReference type="EMBL" id="KGR86507.1"/>
    </source>
</evidence>
<evidence type="ECO:0008006" key="3">
    <source>
        <dbReference type="Google" id="ProtNLM"/>
    </source>
</evidence>
<dbReference type="STRING" id="1220589.CD32_06345"/>
<dbReference type="SUPFAM" id="SSF53756">
    <property type="entry name" value="UDP-Glycosyltransferase/glycogen phosphorylase"/>
    <property type="match status" value="1"/>
</dbReference>
<accession>A0A0A3JHL8</accession>
<proteinExistence type="predicted"/>
<name>A0A0A3JHL8_9BACI</name>
<dbReference type="EMBL" id="JPVP01000051">
    <property type="protein sequence ID" value="KGR86507.1"/>
    <property type="molecule type" value="Genomic_DNA"/>
</dbReference>
<protein>
    <recommendedName>
        <fullName evidence="3">Capsular biosynthesis protein</fullName>
    </recommendedName>
</protein>
<dbReference type="OrthoDB" id="2052976at2"/>
<evidence type="ECO:0000313" key="2">
    <source>
        <dbReference type="Proteomes" id="UP000030437"/>
    </source>
</evidence>